<dbReference type="EMBL" id="QGLK01000005">
    <property type="protein sequence ID" value="PXY86734.1"/>
    <property type="molecule type" value="Genomic_DNA"/>
</dbReference>
<dbReference type="EMBL" id="JWME01000013">
    <property type="protein sequence ID" value="KJY49394.1"/>
    <property type="molecule type" value="Genomic_DNA"/>
</dbReference>
<feature type="region of interest" description="Disordered" evidence="1">
    <location>
        <begin position="44"/>
        <end position="84"/>
    </location>
</feature>
<dbReference type="Proteomes" id="UP000033648">
    <property type="component" value="Unassembled WGS sequence"/>
</dbReference>
<comment type="caution">
    <text evidence="2">The sequence shown here is derived from an EMBL/GenBank/DDBJ whole genome shotgun (WGS) entry which is preliminary data.</text>
</comment>
<evidence type="ECO:0000313" key="4">
    <source>
        <dbReference type="Proteomes" id="UP000033648"/>
    </source>
</evidence>
<name>A0A0F4KTQ4_9BIFI</name>
<proteinExistence type="predicted"/>
<dbReference type="OrthoDB" id="3235016at2"/>
<dbReference type="Proteomes" id="UP000248128">
    <property type="component" value="Unassembled WGS sequence"/>
</dbReference>
<evidence type="ECO:0000313" key="3">
    <source>
        <dbReference type="EMBL" id="PXY86734.1"/>
    </source>
</evidence>
<evidence type="ECO:0000313" key="5">
    <source>
        <dbReference type="Proteomes" id="UP000248128"/>
    </source>
</evidence>
<protein>
    <submittedName>
        <fullName evidence="2">Uncharacterized protein</fullName>
    </submittedName>
</protein>
<dbReference type="RefSeq" id="WP_045924963.1">
    <property type="nucleotide sequence ID" value="NZ_QGLK01000005.1"/>
</dbReference>
<feature type="region of interest" description="Disordered" evidence="1">
    <location>
        <begin position="97"/>
        <end position="187"/>
    </location>
</feature>
<sequence length="187" mass="20087">MVWLIVLVWVLVVVAFVVFVMRLALGESQDRAFSQSLDERVRRAARRQQERENKLPRIAGGHLSFSPGSGEDTPTAEDSEHPYPVYVNSSSVMEVRGLLASDSTDEINLPPPPSSDSTSSVSPRQKKNAVQPASAASGPPAPRSSTLRSSSPEPSRPQRGDPQTTTSDVMPAVKSGSQTEKSHPGGK</sequence>
<feature type="compositionally biased region" description="Low complexity" evidence="1">
    <location>
        <begin position="132"/>
        <end position="153"/>
    </location>
</feature>
<evidence type="ECO:0000313" key="2">
    <source>
        <dbReference type="EMBL" id="KJY49394.1"/>
    </source>
</evidence>
<dbReference type="AlphaFoldDB" id="A0A0F4KTQ4"/>
<accession>A0A0F4KTQ4</accession>
<reference evidence="3 5" key="2">
    <citation type="submission" date="2018-05" db="EMBL/GenBank/DDBJ databases">
        <title>Reference genomes for bee gut microbiota database.</title>
        <authorList>
            <person name="Ellegaard K.M."/>
        </authorList>
    </citation>
    <scope>NUCLEOTIDE SEQUENCE [LARGE SCALE GENOMIC DNA]</scope>
    <source>
        <strain evidence="3 5">ESL0199</strain>
    </source>
</reference>
<evidence type="ECO:0000256" key="1">
    <source>
        <dbReference type="SAM" id="MobiDB-lite"/>
    </source>
</evidence>
<feature type="compositionally biased region" description="Basic and acidic residues" evidence="1">
    <location>
        <begin position="44"/>
        <end position="55"/>
    </location>
</feature>
<gene>
    <name evidence="3" type="ORF">DKK74_07965</name>
    <name evidence="2" type="ORF">JF69_14900</name>
</gene>
<organism evidence="2 4">
    <name type="scientific">Bifidobacterium asteroides</name>
    <dbReference type="NCBI Taxonomy" id="1684"/>
    <lineage>
        <taxon>Bacteria</taxon>
        <taxon>Bacillati</taxon>
        <taxon>Actinomycetota</taxon>
        <taxon>Actinomycetes</taxon>
        <taxon>Bifidobacteriales</taxon>
        <taxon>Bifidobacteriaceae</taxon>
        <taxon>Bifidobacterium</taxon>
    </lineage>
</organism>
<dbReference type="PATRIC" id="fig|1684.4.peg.1599"/>
<reference evidence="2 4" key="1">
    <citation type="submission" date="2014-12" db="EMBL/GenBank/DDBJ databases">
        <title>Comparative genomics of the lactic acid bacteria isolated from the honey bee gut.</title>
        <authorList>
            <person name="Ellegaard K.M."/>
            <person name="Tamarit D."/>
            <person name="Javelind E."/>
            <person name="Olofsson T."/>
            <person name="Andersson S.G."/>
            <person name="Vasquez A."/>
        </authorList>
    </citation>
    <scope>NUCLEOTIDE SEQUENCE [LARGE SCALE GENOMIC DNA]</scope>
    <source>
        <strain evidence="2 4">Bin2</strain>
    </source>
</reference>